<dbReference type="GO" id="GO:0051213">
    <property type="term" value="F:dioxygenase activity"/>
    <property type="evidence" value="ECO:0007669"/>
    <property type="project" value="UniProtKB-KW"/>
</dbReference>
<protein>
    <submittedName>
        <fullName evidence="7">TauD/TfdA family dioxygenase</fullName>
    </submittedName>
</protein>
<comment type="caution">
    <text evidence="7">The sequence shown here is derived from an EMBL/GenBank/DDBJ whole genome shotgun (WGS) entry which is preliminary data.</text>
</comment>
<dbReference type="Pfam" id="PF02668">
    <property type="entry name" value="TauD"/>
    <property type="match status" value="1"/>
</dbReference>
<gene>
    <name evidence="7" type="ORF">GCM10010361_23180</name>
</gene>
<keyword evidence="3 7" id="KW-0223">Dioxygenase</keyword>
<keyword evidence="5" id="KW-0408">Iron</keyword>
<dbReference type="EMBL" id="BAAABY010000014">
    <property type="protein sequence ID" value="GAA0458514.1"/>
    <property type="molecule type" value="Genomic_DNA"/>
</dbReference>
<evidence type="ECO:0000256" key="1">
    <source>
        <dbReference type="ARBA" id="ARBA00005896"/>
    </source>
</evidence>
<feature type="domain" description="TauD/TfdA-like" evidence="6">
    <location>
        <begin position="48"/>
        <end position="303"/>
    </location>
</feature>
<dbReference type="Gene3D" id="3.60.130.10">
    <property type="entry name" value="Clavaminate synthase-like"/>
    <property type="match status" value="1"/>
</dbReference>
<keyword evidence="2" id="KW-0479">Metal-binding</keyword>
<accession>A0ABN0ZTJ1</accession>
<dbReference type="InterPro" id="IPR003819">
    <property type="entry name" value="TauD/TfdA-like"/>
</dbReference>
<dbReference type="SUPFAM" id="SSF51197">
    <property type="entry name" value="Clavaminate synthase-like"/>
    <property type="match status" value="1"/>
</dbReference>
<organism evidence="7 8">
    <name type="scientific">Streptomyces olivaceiscleroticus</name>
    <dbReference type="NCBI Taxonomy" id="68245"/>
    <lineage>
        <taxon>Bacteria</taxon>
        <taxon>Bacillati</taxon>
        <taxon>Actinomycetota</taxon>
        <taxon>Actinomycetes</taxon>
        <taxon>Kitasatosporales</taxon>
        <taxon>Streptomycetaceae</taxon>
        <taxon>Streptomyces</taxon>
    </lineage>
</organism>
<evidence type="ECO:0000256" key="4">
    <source>
        <dbReference type="ARBA" id="ARBA00023002"/>
    </source>
</evidence>
<dbReference type="Proteomes" id="UP001500909">
    <property type="component" value="Unassembled WGS sequence"/>
</dbReference>
<dbReference type="PANTHER" id="PTHR30468:SF1">
    <property type="entry name" value="ALPHA-KETOGLUTARATE-DEPENDENT SULFONATE DIOXYGENASE"/>
    <property type="match status" value="1"/>
</dbReference>
<evidence type="ECO:0000259" key="6">
    <source>
        <dbReference type="Pfam" id="PF02668"/>
    </source>
</evidence>
<keyword evidence="8" id="KW-1185">Reference proteome</keyword>
<comment type="similarity">
    <text evidence="1">Belongs to the TfdA dioxygenase family.</text>
</comment>
<keyword evidence="4" id="KW-0560">Oxidoreductase</keyword>
<sequence length="312" mass="35812">MTATAVPTAPVLRDHRIPADGLYEGVRVLNRLPDGWEDRPYERFEVIPQARTIGAEIRGLDLSRPLDDALRTELNRALLEWKVLFFRGAHLTSAQQADFARNWGELETNPLLARGDSEEVVRFDKKDPTAPTFENVWHTDVTFRERPALGAVLQLREVPPFGGDTMWADMAAAYDNLPQDLKDRIDGARAVHDFIPGFERFYPAERLAPLQEQFPPVEHPVVRRHPETGRKMLFVNTSFTTRIVGWDRAESDRVLRLLFQQAHVPEYQVRFRWQPGDIAFWDNRATQHYAVADYAPHGRVAERVAIAGDRPF</sequence>
<dbReference type="RefSeq" id="WP_346094863.1">
    <property type="nucleotide sequence ID" value="NZ_BAAABY010000014.1"/>
</dbReference>
<dbReference type="InterPro" id="IPR051323">
    <property type="entry name" value="AtsK-like"/>
</dbReference>
<name>A0ABN0ZTJ1_9ACTN</name>
<evidence type="ECO:0000313" key="8">
    <source>
        <dbReference type="Proteomes" id="UP001500909"/>
    </source>
</evidence>
<evidence type="ECO:0000256" key="5">
    <source>
        <dbReference type="ARBA" id="ARBA00023004"/>
    </source>
</evidence>
<dbReference type="PANTHER" id="PTHR30468">
    <property type="entry name" value="ALPHA-KETOGLUTARATE-DEPENDENT SULFONATE DIOXYGENASE"/>
    <property type="match status" value="1"/>
</dbReference>
<evidence type="ECO:0000313" key="7">
    <source>
        <dbReference type="EMBL" id="GAA0458514.1"/>
    </source>
</evidence>
<reference evidence="7 8" key="1">
    <citation type="journal article" date="2019" name="Int. J. Syst. Evol. Microbiol.">
        <title>The Global Catalogue of Microorganisms (GCM) 10K type strain sequencing project: providing services to taxonomists for standard genome sequencing and annotation.</title>
        <authorList>
            <consortium name="The Broad Institute Genomics Platform"/>
            <consortium name="The Broad Institute Genome Sequencing Center for Infectious Disease"/>
            <person name="Wu L."/>
            <person name="Ma J."/>
        </authorList>
    </citation>
    <scope>NUCLEOTIDE SEQUENCE [LARGE SCALE GENOMIC DNA]</scope>
    <source>
        <strain evidence="7 8">JCM 4805</strain>
    </source>
</reference>
<dbReference type="InterPro" id="IPR042098">
    <property type="entry name" value="TauD-like_sf"/>
</dbReference>
<evidence type="ECO:0000256" key="2">
    <source>
        <dbReference type="ARBA" id="ARBA00022723"/>
    </source>
</evidence>
<evidence type="ECO:0000256" key="3">
    <source>
        <dbReference type="ARBA" id="ARBA00022964"/>
    </source>
</evidence>
<proteinExistence type="inferred from homology"/>